<name>A0A8H6MQH8_9PEZI</name>
<proteinExistence type="predicted"/>
<protein>
    <submittedName>
        <fullName evidence="1">Uncharacterized protein</fullName>
    </submittedName>
</protein>
<dbReference type="Proteomes" id="UP000639643">
    <property type="component" value="Unassembled WGS sequence"/>
</dbReference>
<organism evidence="1 2">
    <name type="scientific">Colletotrichum musicola</name>
    <dbReference type="NCBI Taxonomy" id="2175873"/>
    <lineage>
        <taxon>Eukaryota</taxon>
        <taxon>Fungi</taxon>
        <taxon>Dikarya</taxon>
        <taxon>Ascomycota</taxon>
        <taxon>Pezizomycotina</taxon>
        <taxon>Sordariomycetes</taxon>
        <taxon>Hypocreomycetidae</taxon>
        <taxon>Glomerellales</taxon>
        <taxon>Glomerellaceae</taxon>
        <taxon>Colletotrichum</taxon>
        <taxon>Colletotrichum orchidearum species complex</taxon>
    </lineage>
</organism>
<evidence type="ECO:0000313" key="2">
    <source>
        <dbReference type="Proteomes" id="UP000639643"/>
    </source>
</evidence>
<reference evidence="1" key="1">
    <citation type="journal article" date="2020" name="Phytopathology">
        <title>Genome Sequence Resources of Colletotrichum truncatum, C. plurivorum, C. musicola, and C. sojae: Four Species Pathogenic to Soybean (Glycine max).</title>
        <authorList>
            <person name="Rogerio F."/>
            <person name="Boufleur T.R."/>
            <person name="Ciampi-Guillardi M."/>
            <person name="Sukno S.A."/>
            <person name="Thon M.R."/>
            <person name="Massola Junior N.S."/>
            <person name="Baroncelli R."/>
        </authorList>
    </citation>
    <scope>NUCLEOTIDE SEQUENCE</scope>
    <source>
        <strain evidence="1">LFN0074</strain>
    </source>
</reference>
<keyword evidence="2" id="KW-1185">Reference proteome</keyword>
<dbReference type="EMBL" id="WIGM01001088">
    <property type="protein sequence ID" value="KAF6805264.1"/>
    <property type="molecule type" value="Genomic_DNA"/>
</dbReference>
<accession>A0A8H6MQH8</accession>
<comment type="caution">
    <text evidence="1">The sequence shown here is derived from an EMBL/GenBank/DDBJ whole genome shotgun (WGS) entry which is preliminary data.</text>
</comment>
<sequence>MKQHEWPATYDDALNSDDNLLHEEQYAAATRLQVSRLMAEKETIVALVRHHLGRGNVSAEIMVDFSRCIMGSFNVCIPVCVKSSHNQGAATRLFLRCAMPHKLAESRSPALPTKQTKQTKRIRGLALFI</sequence>
<dbReference type="AlphaFoldDB" id="A0A8H6MQH8"/>
<dbReference type="OrthoDB" id="4822096at2759"/>
<gene>
    <name evidence="1" type="ORF">CMUS01_14662</name>
</gene>
<evidence type="ECO:0000313" key="1">
    <source>
        <dbReference type="EMBL" id="KAF6805264.1"/>
    </source>
</evidence>